<dbReference type="InterPro" id="IPR052893">
    <property type="entry name" value="TCS_response_regulator"/>
</dbReference>
<sequence>MLHERHKIIFLVEDNKADIRLIQEALKNSSVPHQVVTVRNGMDAMAYLHQEGEYADAVRPDLIVLDLNLPKKDGREVLAEIKADSNLKRIPVVVLTTSRNQDDIFQSYDLHVNCYITKSRNLSELFKIVRGIEDFWLSTVTLPSQ</sequence>
<proteinExistence type="predicted"/>
<dbReference type="HOGENOM" id="CLU_000445_69_17_3"/>
<dbReference type="AlphaFoldDB" id="F4XI47"/>
<evidence type="ECO:0000313" key="4">
    <source>
        <dbReference type="Proteomes" id="UP000003959"/>
    </source>
</evidence>
<dbReference type="EMBL" id="GL890815">
    <property type="protein sequence ID" value="EGJ35753.1"/>
    <property type="molecule type" value="Genomic_DNA"/>
</dbReference>
<dbReference type="InterPro" id="IPR001789">
    <property type="entry name" value="Sig_transdc_resp-reg_receiver"/>
</dbReference>
<dbReference type="SMART" id="SM00448">
    <property type="entry name" value="REC"/>
    <property type="match status" value="1"/>
</dbReference>
<dbReference type="GO" id="GO:0000160">
    <property type="term" value="P:phosphorelay signal transduction system"/>
    <property type="evidence" value="ECO:0007669"/>
    <property type="project" value="InterPro"/>
</dbReference>
<keyword evidence="4" id="KW-1185">Reference proteome</keyword>
<evidence type="ECO:0000256" key="1">
    <source>
        <dbReference type="PROSITE-ProRule" id="PRU00169"/>
    </source>
</evidence>
<dbReference type="Proteomes" id="UP000003959">
    <property type="component" value="Unassembled WGS sequence"/>
</dbReference>
<dbReference type="Pfam" id="PF00072">
    <property type="entry name" value="Response_reg"/>
    <property type="match status" value="1"/>
</dbReference>
<dbReference type="Gene3D" id="3.40.50.2300">
    <property type="match status" value="1"/>
</dbReference>
<dbReference type="SUPFAM" id="SSF52172">
    <property type="entry name" value="CheY-like"/>
    <property type="match status" value="1"/>
</dbReference>
<dbReference type="PANTHER" id="PTHR44520">
    <property type="entry name" value="RESPONSE REGULATOR RCP1-RELATED"/>
    <property type="match status" value="1"/>
</dbReference>
<dbReference type="RefSeq" id="WP_008177571.1">
    <property type="nucleotide sequence ID" value="NZ_GL890815.1"/>
</dbReference>
<protein>
    <submittedName>
        <fullName evidence="3">Two-component response regulator, CheY subfamily</fullName>
    </submittedName>
</protein>
<feature type="modified residue" description="4-aspartylphosphate" evidence="1">
    <location>
        <position position="66"/>
    </location>
</feature>
<dbReference type="InterPro" id="IPR011006">
    <property type="entry name" value="CheY-like_superfamily"/>
</dbReference>
<dbReference type="eggNOG" id="COG0784">
    <property type="taxonomic scope" value="Bacteria"/>
</dbReference>
<dbReference type="CDD" id="cd17557">
    <property type="entry name" value="REC_Rcp-like"/>
    <property type="match status" value="1"/>
</dbReference>
<dbReference type="PANTHER" id="PTHR44520:SF2">
    <property type="entry name" value="RESPONSE REGULATOR RCP1"/>
    <property type="match status" value="1"/>
</dbReference>
<evidence type="ECO:0000313" key="3">
    <source>
        <dbReference type="EMBL" id="EGJ35753.1"/>
    </source>
</evidence>
<feature type="domain" description="Response regulatory" evidence="2">
    <location>
        <begin position="8"/>
        <end position="133"/>
    </location>
</feature>
<accession>F4XI47</accession>
<evidence type="ECO:0000259" key="2">
    <source>
        <dbReference type="PROSITE" id="PS50110"/>
    </source>
</evidence>
<gene>
    <name evidence="3" type="ORF">LYNGBM3L_00270</name>
</gene>
<name>F4XI47_9CYAN</name>
<reference evidence="4" key="1">
    <citation type="journal article" date="2011" name="Proc. Natl. Acad. Sci. U.S.A.">
        <title>Genomic insights into the physiology and ecology of the marine filamentous cyanobacterium Lyngbya majuscula.</title>
        <authorList>
            <person name="Jones A.C."/>
            <person name="Monroe E.A."/>
            <person name="Podell S."/>
            <person name="Hess W.R."/>
            <person name="Klages S."/>
            <person name="Esquenazi E."/>
            <person name="Niessen S."/>
            <person name="Hoover H."/>
            <person name="Rothmann M."/>
            <person name="Lasken R.S."/>
            <person name="Yates J.R.III."/>
            <person name="Reinhardt R."/>
            <person name="Kube M."/>
            <person name="Burkart M.D."/>
            <person name="Allen E.E."/>
            <person name="Dorrestein P.C."/>
            <person name="Gerwick W.H."/>
            <person name="Gerwick L."/>
        </authorList>
    </citation>
    <scope>NUCLEOTIDE SEQUENCE [LARGE SCALE GENOMIC DNA]</scope>
    <source>
        <strain evidence="4">3L</strain>
    </source>
</reference>
<organism evidence="3 4">
    <name type="scientific">Moorena producens 3L</name>
    <dbReference type="NCBI Taxonomy" id="489825"/>
    <lineage>
        <taxon>Bacteria</taxon>
        <taxon>Bacillati</taxon>
        <taxon>Cyanobacteriota</taxon>
        <taxon>Cyanophyceae</taxon>
        <taxon>Coleofasciculales</taxon>
        <taxon>Coleofasciculaceae</taxon>
        <taxon>Moorena</taxon>
    </lineage>
</organism>
<dbReference type="PROSITE" id="PS50110">
    <property type="entry name" value="RESPONSE_REGULATORY"/>
    <property type="match status" value="1"/>
</dbReference>
<dbReference type="OrthoDB" id="5510574at2"/>
<keyword evidence="1" id="KW-0597">Phosphoprotein</keyword>